<dbReference type="CDD" id="cd09872">
    <property type="entry name" value="PIN_Sll0205-like"/>
    <property type="match status" value="1"/>
</dbReference>
<dbReference type="Gene3D" id="3.40.50.1010">
    <property type="entry name" value="5'-nuclease"/>
    <property type="match status" value="1"/>
</dbReference>
<dbReference type="OrthoDB" id="9798990at2"/>
<gene>
    <name evidence="2" type="ORF">JDO7802_00077</name>
</gene>
<dbReference type="Pfam" id="PF01850">
    <property type="entry name" value="PIN"/>
    <property type="match status" value="1"/>
</dbReference>
<dbReference type="RefSeq" id="WP_055081726.1">
    <property type="nucleotide sequence ID" value="NZ_CXSU01000004.1"/>
</dbReference>
<keyword evidence="3" id="KW-1185">Reference proteome</keyword>
<dbReference type="PANTHER" id="PTHR36173:SF2">
    <property type="entry name" value="RIBONUCLEASE VAPC16"/>
    <property type="match status" value="1"/>
</dbReference>
<dbReference type="SUPFAM" id="SSF88723">
    <property type="entry name" value="PIN domain-like"/>
    <property type="match status" value="1"/>
</dbReference>
<evidence type="ECO:0000313" key="2">
    <source>
        <dbReference type="EMBL" id="CTQ48076.1"/>
    </source>
</evidence>
<sequence>MKLLLDTHILLWLVFDDRRLDPAVRDTIAAADIHVSAVSVVEVSIKTALGKLVVDPDLWDRLHESGVTALPITWDHAQVVRALPLHHRDPFDRLLVAQAQVEGLTLVTADAAVKRYDVALMPI</sequence>
<dbReference type="Proteomes" id="UP000049222">
    <property type="component" value="Unassembled WGS sequence"/>
</dbReference>
<evidence type="ECO:0000313" key="3">
    <source>
        <dbReference type="Proteomes" id="UP000049222"/>
    </source>
</evidence>
<dbReference type="AlphaFoldDB" id="A0A0M6YG68"/>
<proteinExistence type="predicted"/>
<dbReference type="STRING" id="420998.JDO7802_00077"/>
<dbReference type="EMBL" id="CXSU01000004">
    <property type="protein sequence ID" value="CTQ48076.1"/>
    <property type="molecule type" value="Genomic_DNA"/>
</dbReference>
<reference evidence="2 3" key="1">
    <citation type="submission" date="2015-07" db="EMBL/GenBank/DDBJ databases">
        <authorList>
            <person name="Noorani M."/>
        </authorList>
    </citation>
    <scope>NUCLEOTIDE SEQUENCE [LARGE SCALE GENOMIC DNA]</scope>
    <source>
        <strain evidence="2 3">CECT 7802</strain>
    </source>
</reference>
<feature type="domain" description="PIN" evidence="1">
    <location>
        <begin position="4"/>
        <end position="117"/>
    </location>
</feature>
<protein>
    <submittedName>
        <fullName evidence="2">PIN domain protein</fullName>
    </submittedName>
</protein>
<dbReference type="PANTHER" id="PTHR36173">
    <property type="entry name" value="RIBONUCLEASE VAPC16-RELATED"/>
    <property type="match status" value="1"/>
</dbReference>
<dbReference type="InterPro" id="IPR052919">
    <property type="entry name" value="TA_system_RNase"/>
</dbReference>
<organism evidence="2 3">
    <name type="scientific">Jannaschia donghaensis</name>
    <dbReference type="NCBI Taxonomy" id="420998"/>
    <lineage>
        <taxon>Bacteria</taxon>
        <taxon>Pseudomonadati</taxon>
        <taxon>Pseudomonadota</taxon>
        <taxon>Alphaproteobacteria</taxon>
        <taxon>Rhodobacterales</taxon>
        <taxon>Roseobacteraceae</taxon>
        <taxon>Jannaschia</taxon>
    </lineage>
</organism>
<accession>A0A0M6YG68</accession>
<evidence type="ECO:0000259" key="1">
    <source>
        <dbReference type="Pfam" id="PF01850"/>
    </source>
</evidence>
<dbReference type="InterPro" id="IPR002716">
    <property type="entry name" value="PIN_dom"/>
</dbReference>
<name>A0A0M6YG68_9RHOB</name>
<dbReference type="InterPro" id="IPR029060">
    <property type="entry name" value="PIN-like_dom_sf"/>
</dbReference>
<dbReference type="InterPro" id="IPR041705">
    <property type="entry name" value="PIN_Sll0205"/>
</dbReference>